<keyword evidence="4" id="KW-1185">Reference proteome</keyword>
<organism evidence="3 4">
    <name type="scientific">Mucuna pruriens</name>
    <name type="common">Velvet bean</name>
    <name type="synonym">Dolichos pruriens</name>
    <dbReference type="NCBI Taxonomy" id="157652"/>
    <lineage>
        <taxon>Eukaryota</taxon>
        <taxon>Viridiplantae</taxon>
        <taxon>Streptophyta</taxon>
        <taxon>Embryophyta</taxon>
        <taxon>Tracheophyta</taxon>
        <taxon>Spermatophyta</taxon>
        <taxon>Magnoliopsida</taxon>
        <taxon>eudicotyledons</taxon>
        <taxon>Gunneridae</taxon>
        <taxon>Pentapetalae</taxon>
        <taxon>rosids</taxon>
        <taxon>fabids</taxon>
        <taxon>Fabales</taxon>
        <taxon>Fabaceae</taxon>
        <taxon>Papilionoideae</taxon>
        <taxon>50 kb inversion clade</taxon>
        <taxon>NPAAA clade</taxon>
        <taxon>indigoferoid/millettioid clade</taxon>
        <taxon>Phaseoleae</taxon>
        <taxon>Mucuna</taxon>
    </lineage>
</organism>
<sequence length="389" mass="43608">MDIPKGNEAEEFLKLIRHSEYKLLDQMNKTSARISLLSLLLNLETHRSVLLKVLNEAHVAQDIIVERGRLTFLEEEVPAEGRRHNRPLHIFFKCGAYMITRVLIDNGSSLNVLPKATLDKLGSINSQLRASLVVVRHSTAPNEMSWERSLSLSMLLQLYSTSSSRLWKFSREAMDPHGKSHTLISYQRVKFIVDHQLISVMGEKELVINTPAPEEYIEEDEEALETSFQSLEVALDSSPESPTSLPTVEKIAFRVMIKEGYQPGKGLGPHLNGIPAPIMIVNNEPSSSGNTFPMREDPSRTNESVEDEDTEAEALVEMERQIEKEGGASRQTNATRPKDETCGALERIHGCVRLVILRYARLGPRNRGTQITLAPEFSRSLSAVGKNET</sequence>
<dbReference type="GO" id="GO:0003676">
    <property type="term" value="F:nucleic acid binding"/>
    <property type="evidence" value="ECO:0007669"/>
    <property type="project" value="InterPro"/>
</dbReference>
<accession>A0A371HDX8</accession>
<dbReference type="Proteomes" id="UP000257109">
    <property type="component" value="Unassembled WGS sequence"/>
</dbReference>
<feature type="domain" description="G-patch" evidence="2">
    <location>
        <begin position="248"/>
        <end position="278"/>
    </location>
</feature>
<dbReference type="SMART" id="SM00443">
    <property type="entry name" value="G_patch"/>
    <property type="match status" value="1"/>
</dbReference>
<proteinExistence type="predicted"/>
<gene>
    <name evidence="3" type="ORF">CR513_15743</name>
</gene>
<dbReference type="PANTHER" id="PTHR32108:SF9">
    <property type="entry name" value="REVERSE TRANSCRIPTASE RNASE H-LIKE DOMAIN-CONTAINING PROTEIN"/>
    <property type="match status" value="1"/>
</dbReference>
<dbReference type="Pfam" id="PF01585">
    <property type="entry name" value="G-patch"/>
    <property type="match status" value="1"/>
</dbReference>
<feature type="region of interest" description="Disordered" evidence="1">
    <location>
        <begin position="287"/>
        <end position="307"/>
    </location>
</feature>
<dbReference type="AlphaFoldDB" id="A0A371HDX8"/>
<comment type="caution">
    <text evidence="3">The sequence shown here is derived from an EMBL/GenBank/DDBJ whole genome shotgun (WGS) entry which is preliminary data.</text>
</comment>
<name>A0A371HDX8_MUCPR</name>
<protein>
    <recommendedName>
        <fullName evidence="2">G-patch domain-containing protein</fullName>
    </recommendedName>
</protein>
<evidence type="ECO:0000313" key="3">
    <source>
        <dbReference type="EMBL" id="RDY00988.1"/>
    </source>
</evidence>
<evidence type="ECO:0000259" key="2">
    <source>
        <dbReference type="PROSITE" id="PS50174"/>
    </source>
</evidence>
<dbReference type="PROSITE" id="PS50174">
    <property type="entry name" value="G_PATCH"/>
    <property type="match status" value="1"/>
</dbReference>
<reference evidence="3" key="1">
    <citation type="submission" date="2018-05" db="EMBL/GenBank/DDBJ databases">
        <title>Draft genome of Mucuna pruriens seed.</title>
        <authorList>
            <person name="Nnadi N.E."/>
            <person name="Vos R."/>
            <person name="Hasami M.H."/>
            <person name="Devisetty U.K."/>
            <person name="Aguiy J.C."/>
        </authorList>
    </citation>
    <scope>NUCLEOTIDE SEQUENCE [LARGE SCALE GENOMIC DNA]</scope>
    <source>
        <strain evidence="3">JCA_2017</strain>
    </source>
</reference>
<feature type="non-terminal residue" evidence="3">
    <location>
        <position position="1"/>
    </location>
</feature>
<evidence type="ECO:0000313" key="4">
    <source>
        <dbReference type="Proteomes" id="UP000257109"/>
    </source>
</evidence>
<dbReference type="InterPro" id="IPR000467">
    <property type="entry name" value="G_patch_dom"/>
</dbReference>
<dbReference type="EMBL" id="QJKJ01002865">
    <property type="protein sequence ID" value="RDY00988.1"/>
    <property type="molecule type" value="Genomic_DNA"/>
</dbReference>
<evidence type="ECO:0000256" key="1">
    <source>
        <dbReference type="SAM" id="MobiDB-lite"/>
    </source>
</evidence>
<dbReference type="PANTHER" id="PTHR32108">
    <property type="entry name" value="DNA-DIRECTED RNA POLYMERASE SUBUNIT ALPHA"/>
    <property type="match status" value="1"/>
</dbReference>